<dbReference type="Pfam" id="PF16074">
    <property type="entry name" value="PilW"/>
    <property type="match status" value="1"/>
</dbReference>
<dbReference type="RefSeq" id="WP_386022941.1">
    <property type="nucleotide sequence ID" value="NZ_JBHUHX010000005.1"/>
</dbReference>
<name>A0ABW4Y3Q4_9GAMM</name>
<comment type="caution">
    <text evidence="2">The sequence shown here is derived from an EMBL/GenBank/DDBJ whole genome shotgun (WGS) entry which is preliminary data.</text>
</comment>
<evidence type="ECO:0000313" key="3">
    <source>
        <dbReference type="Proteomes" id="UP001597337"/>
    </source>
</evidence>
<keyword evidence="1" id="KW-0812">Transmembrane</keyword>
<protein>
    <submittedName>
        <fullName evidence="2">PilW family protein</fullName>
    </submittedName>
</protein>
<feature type="transmembrane region" description="Helical" evidence="1">
    <location>
        <begin position="12"/>
        <end position="38"/>
    </location>
</feature>
<evidence type="ECO:0000256" key="1">
    <source>
        <dbReference type="SAM" id="Phobius"/>
    </source>
</evidence>
<keyword evidence="1" id="KW-1133">Transmembrane helix</keyword>
<gene>
    <name evidence="2" type="ORF">ACFSJC_02865</name>
</gene>
<dbReference type="InterPro" id="IPR032092">
    <property type="entry name" value="PilW"/>
</dbReference>
<accession>A0ABW4Y3Q4</accession>
<dbReference type="Pfam" id="PF07963">
    <property type="entry name" value="N_methyl"/>
    <property type="match status" value="1"/>
</dbReference>
<sequence>MINRRRGRRQAGFSIIEFLIAMAIGLFIIGVAINILVYNKHAYRMISDSLDIQDSARFATRRIGDVFRMAGHRGGVVLANVNDVSTLTGDGVCQAKWLTNKFTSEPIRGYSGGTGIVDTGDCATLGITDANHVDASDILAVRFGEAINESSPDSSANQDRLFLYSVVSGNAVLGLGSQIATLLTNDKATAQPEKIYGRFIYPYYTDIYYVRPWTDVTTDQTPALVRLRMNGKTTVTEVMVSGVETMKVEFGIDSNDDHQVDQYRSPDNINDWSKVMTARLAIVARSMGRDPQIADTKTYVLLAGNNAYSYTPSSAVDHYARLMFEISIHLRNTMEIRQSSS</sequence>
<keyword evidence="1" id="KW-0472">Membrane</keyword>
<dbReference type="InterPro" id="IPR012902">
    <property type="entry name" value="N_methyl_site"/>
</dbReference>
<keyword evidence="3" id="KW-1185">Reference proteome</keyword>
<reference evidence="3" key="1">
    <citation type="journal article" date="2019" name="Int. J. Syst. Evol. Microbiol.">
        <title>The Global Catalogue of Microorganisms (GCM) 10K type strain sequencing project: providing services to taxonomists for standard genome sequencing and annotation.</title>
        <authorList>
            <consortium name="The Broad Institute Genomics Platform"/>
            <consortium name="The Broad Institute Genome Sequencing Center for Infectious Disease"/>
            <person name="Wu L."/>
            <person name="Ma J."/>
        </authorList>
    </citation>
    <scope>NUCLEOTIDE SEQUENCE [LARGE SCALE GENOMIC DNA]</scope>
    <source>
        <strain evidence="3">KACC 12597</strain>
    </source>
</reference>
<evidence type="ECO:0000313" key="2">
    <source>
        <dbReference type="EMBL" id="MFD2110782.1"/>
    </source>
</evidence>
<dbReference type="Proteomes" id="UP001597337">
    <property type="component" value="Unassembled WGS sequence"/>
</dbReference>
<proteinExistence type="predicted"/>
<organism evidence="2 3">
    <name type="scientific">Thiorhodococcus fuscus</name>
    <dbReference type="NCBI Taxonomy" id="527200"/>
    <lineage>
        <taxon>Bacteria</taxon>
        <taxon>Pseudomonadati</taxon>
        <taxon>Pseudomonadota</taxon>
        <taxon>Gammaproteobacteria</taxon>
        <taxon>Chromatiales</taxon>
        <taxon>Chromatiaceae</taxon>
        <taxon>Thiorhodococcus</taxon>
    </lineage>
</organism>
<dbReference type="EMBL" id="JBHUHX010000005">
    <property type="protein sequence ID" value="MFD2110782.1"/>
    <property type="molecule type" value="Genomic_DNA"/>
</dbReference>